<evidence type="ECO:0000313" key="2">
    <source>
        <dbReference type="Proteomes" id="UP000093501"/>
    </source>
</evidence>
<sequence length="189" mass="21214">MVTDAEHFHPATLEDWRNWLAANHTRREGVWVVGWRARSGRTAVPYEDLVREALCWAWIDGQVKVLDEERAMQWMAPRRANSPWAASNKARVAELAREGRLQPAGLAAIERAKATGMWTVFDSVEALEEPAELAAALDADPAVRGAWKASPPSVRKQALGWIALARRPETRAARLHTIVERLTRGERPV</sequence>
<dbReference type="RefSeq" id="WP_068752072.1">
    <property type="nucleotide sequence ID" value="NZ_LR214441.1"/>
</dbReference>
<gene>
    <name evidence="1" type="ORF">BCR15_06640</name>
</gene>
<dbReference type="AlphaFoldDB" id="A0A1C0AK25"/>
<keyword evidence="2" id="KW-1185">Reference proteome</keyword>
<protein>
    <submittedName>
        <fullName evidence="1">Uncharacterized protein</fullName>
    </submittedName>
</protein>
<comment type="caution">
    <text evidence="1">The sequence shown here is derived from an EMBL/GenBank/DDBJ whole genome shotgun (WGS) entry which is preliminary data.</text>
</comment>
<evidence type="ECO:0000313" key="1">
    <source>
        <dbReference type="EMBL" id="OCL32965.1"/>
    </source>
</evidence>
<dbReference type="Proteomes" id="UP000093501">
    <property type="component" value="Unassembled WGS sequence"/>
</dbReference>
<accession>A0A1C0AK25</accession>
<reference evidence="2" key="1">
    <citation type="submission" date="2016-07" db="EMBL/GenBank/DDBJ databases">
        <authorList>
            <person name="Florea S."/>
            <person name="Webb J.S."/>
            <person name="Jaromczyk J."/>
            <person name="Schardl C.L."/>
        </authorList>
    </citation>
    <scope>NUCLEOTIDE SEQUENCE [LARGE SCALE GENOMIC DNA]</scope>
    <source>
        <strain evidence="2">IPBSL-7</strain>
    </source>
</reference>
<organism evidence="1 2">
    <name type="scientific">Tessaracoccus lapidicaptus</name>
    <dbReference type="NCBI Taxonomy" id="1427523"/>
    <lineage>
        <taxon>Bacteria</taxon>
        <taxon>Bacillati</taxon>
        <taxon>Actinomycetota</taxon>
        <taxon>Actinomycetes</taxon>
        <taxon>Propionibacteriales</taxon>
        <taxon>Propionibacteriaceae</taxon>
        <taxon>Tessaracoccus</taxon>
    </lineage>
</organism>
<proteinExistence type="predicted"/>
<dbReference type="EMBL" id="MBQD01000023">
    <property type="protein sequence ID" value="OCL32965.1"/>
    <property type="molecule type" value="Genomic_DNA"/>
</dbReference>
<name>A0A1C0AK25_9ACTN</name>
<dbReference type="Pfam" id="PF13376">
    <property type="entry name" value="OmdA"/>
    <property type="match status" value="1"/>
</dbReference>